<dbReference type="EMBL" id="BHYK01000017">
    <property type="protein sequence ID" value="GCD11361.1"/>
    <property type="molecule type" value="Genomic_DNA"/>
</dbReference>
<proteinExistence type="predicted"/>
<dbReference type="RefSeq" id="WP_125003115.1">
    <property type="nucleotide sequence ID" value="NZ_BHYK01000017.1"/>
</dbReference>
<evidence type="ECO:0000259" key="1">
    <source>
        <dbReference type="Pfam" id="PF00534"/>
    </source>
</evidence>
<feature type="domain" description="Glycosyltransferase subfamily 4-like N-terminal" evidence="2">
    <location>
        <begin position="2"/>
        <end position="136"/>
    </location>
</feature>
<evidence type="ECO:0000313" key="4">
    <source>
        <dbReference type="Proteomes" id="UP000287872"/>
    </source>
</evidence>
<dbReference type="InterPro" id="IPR001296">
    <property type="entry name" value="Glyco_trans_1"/>
</dbReference>
<keyword evidence="3" id="KW-0808">Transferase</keyword>
<dbReference type="AlphaFoldDB" id="A0A401UPC7"/>
<dbReference type="Proteomes" id="UP000287872">
    <property type="component" value="Unassembled WGS sequence"/>
</dbReference>
<sequence length="356" mass="40375">MKICFLGDGNSIHIRRWLDFFHERGHEVHLITFSNVIHKNIIVHKIGNFDINISGGNWQYVFSTMQIKKLIKKMNFDIINAHFVTSYGFLASLSGAKPLVVSAWGTDILVAPKKNKIYKAITKYALNSAQLITSDSNFMSEAIHQLTNTDVLTVPMGVDQSLCYKDRKESTDEIKILSLRTVNVNSNIDIIVKAFAKLLASNEKYNFKLIITNDGPEMENIKALVKQLNVEKNVDIKGFVNRDDLIELLYCSHMHITIPDSDSTSVTLLEAMASGIITIASDIPANREWIHHKKNGLITEKIDVESLKISMELALNDSEFKQKASRLSREVILKKAIWDQNMQLVEQKYLALLKNN</sequence>
<evidence type="ECO:0000259" key="2">
    <source>
        <dbReference type="Pfam" id="PF13477"/>
    </source>
</evidence>
<protein>
    <submittedName>
        <fullName evidence="3">Glycosyl transferase family 1</fullName>
    </submittedName>
</protein>
<dbReference type="Pfam" id="PF00534">
    <property type="entry name" value="Glycos_transf_1"/>
    <property type="match status" value="1"/>
</dbReference>
<evidence type="ECO:0000313" key="3">
    <source>
        <dbReference type="EMBL" id="GCD11361.1"/>
    </source>
</evidence>
<dbReference type="CDD" id="cd03801">
    <property type="entry name" value="GT4_PimA-like"/>
    <property type="match status" value="1"/>
</dbReference>
<dbReference type="InterPro" id="IPR028098">
    <property type="entry name" value="Glyco_trans_4-like_N"/>
</dbReference>
<gene>
    <name evidence="3" type="primary">remC</name>
    <name evidence="3" type="ORF">Ctaglu_29840</name>
</gene>
<organism evidence="3 4">
    <name type="scientific">Clostridium tagluense</name>
    <dbReference type="NCBI Taxonomy" id="360422"/>
    <lineage>
        <taxon>Bacteria</taxon>
        <taxon>Bacillati</taxon>
        <taxon>Bacillota</taxon>
        <taxon>Clostridia</taxon>
        <taxon>Eubacteriales</taxon>
        <taxon>Clostridiaceae</taxon>
        <taxon>Clostridium</taxon>
    </lineage>
</organism>
<accession>A0A401UPC7</accession>
<dbReference type="InterPro" id="IPR050194">
    <property type="entry name" value="Glycosyltransferase_grp1"/>
</dbReference>
<dbReference type="PANTHER" id="PTHR45947:SF3">
    <property type="entry name" value="SULFOQUINOVOSYL TRANSFERASE SQD2"/>
    <property type="match status" value="1"/>
</dbReference>
<comment type="caution">
    <text evidence="3">The sequence shown here is derived from an EMBL/GenBank/DDBJ whole genome shotgun (WGS) entry which is preliminary data.</text>
</comment>
<dbReference type="Gene3D" id="3.40.50.2000">
    <property type="entry name" value="Glycogen Phosphorylase B"/>
    <property type="match status" value="2"/>
</dbReference>
<dbReference type="PANTHER" id="PTHR45947">
    <property type="entry name" value="SULFOQUINOVOSYL TRANSFERASE SQD2"/>
    <property type="match status" value="1"/>
</dbReference>
<name>A0A401UPC7_9CLOT</name>
<keyword evidence="4" id="KW-1185">Reference proteome</keyword>
<dbReference type="OrthoDB" id="9810929at2"/>
<dbReference type="GO" id="GO:0016757">
    <property type="term" value="F:glycosyltransferase activity"/>
    <property type="evidence" value="ECO:0007669"/>
    <property type="project" value="InterPro"/>
</dbReference>
<feature type="domain" description="Glycosyl transferase family 1" evidence="1">
    <location>
        <begin position="168"/>
        <end position="326"/>
    </location>
</feature>
<reference evidence="3 4" key="1">
    <citation type="submission" date="2018-11" db="EMBL/GenBank/DDBJ databases">
        <title>Genome sequencing and assembly of Clostridium tagluense strain A121.</title>
        <authorList>
            <person name="Murakami T."/>
            <person name="Segawa T."/>
            <person name="Shcherbakova V.A."/>
            <person name="Mori H."/>
            <person name="Yoshimura Y."/>
        </authorList>
    </citation>
    <scope>NUCLEOTIDE SEQUENCE [LARGE SCALE GENOMIC DNA]</scope>
    <source>
        <strain evidence="3 4">A121</strain>
    </source>
</reference>
<dbReference type="SUPFAM" id="SSF53756">
    <property type="entry name" value="UDP-Glycosyltransferase/glycogen phosphorylase"/>
    <property type="match status" value="1"/>
</dbReference>
<dbReference type="Pfam" id="PF13477">
    <property type="entry name" value="Glyco_trans_4_2"/>
    <property type="match status" value="1"/>
</dbReference>